<dbReference type="InterPro" id="IPR005565">
    <property type="entry name" value="Hemolysn_activator_HlyB_C"/>
</dbReference>
<feature type="domain" description="Haemolysin activator HlyB C-terminal" evidence="2">
    <location>
        <begin position="406"/>
        <end position="559"/>
    </location>
</feature>
<dbReference type="AlphaFoldDB" id="A0A848QM91"/>
<dbReference type="Proteomes" id="UP000561181">
    <property type="component" value="Unassembled WGS sequence"/>
</dbReference>
<name>A0A848QM91_9SPHN</name>
<proteinExistence type="predicted"/>
<gene>
    <name evidence="3" type="ORF">HKD42_07340</name>
</gene>
<feature type="signal peptide" evidence="1">
    <location>
        <begin position="1"/>
        <end position="32"/>
    </location>
</feature>
<accession>A0A848QM91</accession>
<keyword evidence="4" id="KW-1185">Reference proteome</keyword>
<dbReference type="Gene3D" id="2.40.160.50">
    <property type="entry name" value="membrane protein fhac: a member of the omp85/tpsb transporter family"/>
    <property type="match status" value="1"/>
</dbReference>
<reference evidence="3 4" key="1">
    <citation type="submission" date="2020-04" db="EMBL/GenBank/DDBJ databases">
        <authorList>
            <person name="Liu A."/>
        </authorList>
    </citation>
    <scope>NUCLEOTIDE SEQUENCE [LARGE SCALE GENOMIC DNA]</scope>
    <source>
        <strain evidence="3 4">RZ02</strain>
    </source>
</reference>
<dbReference type="InterPro" id="IPR051544">
    <property type="entry name" value="TPS_OM_transporter"/>
</dbReference>
<dbReference type="GO" id="GO:0008320">
    <property type="term" value="F:protein transmembrane transporter activity"/>
    <property type="evidence" value="ECO:0007669"/>
    <property type="project" value="TreeGrafter"/>
</dbReference>
<dbReference type="RefSeq" id="WP_170011771.1">
    <property type="nucleotide sequence ID" value="NZ_JABCRE010000002.1"/>
</dbReference>
<dbReference type="GO" id="GO:0046819">
    <property type="term" value="P:protein secretion by the type V secretion system"/>
    <property type="evidence" value="ECO:0007669"/>
    <property type="project" value="TreeGrafter"/>
</dbReference>
<protein>
    <submittedName>
        <fullName evidence="3">ShlB/FhaC/HecB family hemolysin secretion/activation protein</fullName>
    </submittedName>
</protein>
<keyword evidence="1" id="KW-0732">Signal</keyword>
<dbReference type="EMBL" id="JABCRE010000002">
    <property type="protein sequence ID" value="NMW31870.1"/>
    <property type="molecule type" value="Genomic_DNA"/>
</dbReference>
<dbReference type="GO" id="GO:0098046">
    <property type="term" value="C:type V protein secretion system complex"/>
    <property type="evidence" value="ECO:0007669"/>
    <property type="project" value="TreeGrafter"/>
</dbReference>
<dbReference type="Pfam" id="PF03865">
    <property type="entry name" value="ShlB"/>
    <property type="match status" value="1"/>
</dbReference>
<evidence type="ECO:0000256" key="1">
    <source>
        <dbReference type="SAM" id="SignalP"/>
    </source>
</evidence>
<evidence type="ECO:0000259" key="2">
    <source>
        <dbReference type="Pfam" id="PF03865"/>
    </source>
</evidence>
<sequence length="603" mass="64197">MMMRSGRQTAKQIAFSGMSALALLGWSLPAFAQAVTPTTREEIQRDRLETQLRTEGQSVAVEGDIERAPCPLAAPQFADLTFTLSAAQFTGLEAIDGTVVAPSYSGLIGQELPVSAICDIRDRAATILRGAGYLAAVQVPAQEIEGGAVRFDVVLARMTAVQVRGDAGKSGQQVQKYIDRLVDQPVFNVHEAERYLLLARDIPGLDVRLVLQPATGGDGSVQRQPGEVVGIFNVTNTPFTADANIQNLGSRSVGRFGGLLRAQFNGLTGLGDQTTLSFYTTSDFEEQRVVQAGHEFRVGSEGLTLGGDFTFAWSNPGIAGPDLFESETLIGSLYASYPFNRGQTSNLIGTFGADFVNQDVEFSGLPLSQDRLRVAYGRLDFNMVDEPSLRGVAGYSGFEPRWAIAGSAEVRQGFDLLGASESCGAGFVNCTAVGAIPLSRLDGDPTAFVVRGQAQLDYRPTPLLAFSLKPRFQYSPDALLSFEQISGGNYTSGRGFDPGAVIGDSGYGGQLEIAYGSLVPETPGGYAVQPYGFFDVMAVSNKNVPGDPQTITSAGGGVRATLGRYGYLDIYGAVPLERAPLQTGRGDARILMTLTVQLAPWGR</sequence>
<dbReference type="PANTHER" id="PTHR34597:SF6">
    <property type="entry name" value="BLR6126 PROTEIN"/>
    <property type="match status" value="1"/>
</dbReference>
<dbReference type="PANTHER" id="PTHR34597">
    <property type="entry name" value="SLR1661 PROTEIN"/>
    <property type="match status" value="1"/>
</dbReference>
<evidence type="ECO:0000313" key="4">
    <source>
        <dbReference type="Proteomes" id="UP000561181"/>
    </source>
</evidence>
<evidence type="ECO:0000313" key="3">
    <source>
        <dbReference type="EMBL" id="NMW31870.1"/>
    </source>
</evidence>
<feature type="chain" id="PRO_5032662742" evidence="1">
    <location>
        <begin position="33"/>
        <end position="603"/>
    </location>
</feature>
<organism evidence="3 4">
    <name type="scientific">Pontixanthobacter rizhaonensis</name>
    <dbReference type="NCBI Taxonomy" id="2730337"/>
    <lineage>
        <taxon>Bacteria</taxon>
        <taxon>Pseudomonadati</taxon>
        <taxon>Pseudomonadota</taxon>
        <taxon>Alphaproteobacteria</taxon>
        <taxon>Sphingomonadales</taxon>
        <taxon>Erythrobacteraceae</taxon>
        <taxon>Pontixanthobacter</taxon>
    </lineage>
</organism>
<comment type="caution">
    <text evidence="3">The sequence shown here is derived from an EMBL/GenBank/DDBJ whole genome shotgun (WGS) entry which is preliminary data.</text>
</comment>